<evidence type="ECO:0000256" key="9">
    <source>
        <dbReference type="SAM" id="Coils"/>
    </source>
</evidence>
<comment type="subcellular location">
    <subcellularLocation>
        <location evidence="1">Nucleus</location>
    </subcellularLocation>
</comment>
<feature type="region of interest" description="Disordered" evidence="10">
    <location>
        <begin position="323"/>
        <end position="577"/>
    </location>
</feature>
<feature type="compositionally biased region" description="Basic residues" evidence="10">
    <location>
        <begin position="719"/>
        <end position="735"/>
    </location>
</feature>
<keyword evidence="4" id="KW-0863">Zinc-finger</keyword>
<evidence type="ECO:0000256" key="2">
    <source>
        <dbReference type="ARBA" id="ARBA00010857"/>
    </source>
</evidence>
<evidence type="ECO:0000256" key="4">
    <source>
        <dbReference type="ARBA" id="ARBA00022771"/>
    </source>
</evidence>
<feature type="domain" description="Brf1 TBP-binding" evidence="12">
    <location>
        <begin position="666"/>
        <end position="781"/>
    </location>
</feature>
<dbReference type="GO" id="GO:0070897">
    <property type="term" value="P:transcription preinitiation complex assembly"/>
    <property type="evidence" value="ECO:0007669"/>
    <property type="project" value="InterPro"/>
</dbReference>
<feature type="compositionally biased region" description="Low complexity" evidence="10">
    <location>
        <begin position="810"/>
        <end position="829"/>
    </location>
</feature>
<keyword evidence="14" id="KW-1185">Reference proteome</keyword>
<dbReference type="PRINTS" id="PR00685">
    <property type="entry name" value="TIFACTORIIB"/>
</dbReference>
<evidence type="ECO:0000256" key="1">
    <source>
        <dbReference type="ARBA" id="ARBA00004123"/>
    </source>
</evidence>
<feature type="compositionally biased region" description="Polar residues" evidence="10">
    <location>
        <begin position="375"/>
        <end position="384"/>
    </location>
</feature>
<feature type="region of interest" description="Disordered" evidence="10">
    <location>
        <begin position="707"/>
        <end position="769"/>
    </location>
</feature>
<evidence type="ECO:0000256" key="3">
    <source>
        <dbReference type="ARBA" id="ARBA00022723"/>
    </source>
</evidence>
<keyword evidence="7" id="KW-0804">Transcription</keyword>
<feature type="compositionally biased region" description="Acidic residues" evidence="10">
    <location>
        <begin position="886"/>
        <end position="896"/>
    </location>
</feature>
<dbReference type="GO" id="GO:0001006">
    <property type="term" value="F:RNA polymerase III type 3 promoter sequence-specific DNA binding"/>
    <property type="evidence" value="ECO:0007669"/>
    <property type="project" value="TreeGrafter"/>
</dbReference>
<dbReference type="Gene3D" id="1.20.5.650">
    <property type="entry name" value="Single helix bin"/>
    <property type="match status" value="1"/>
</dbReference>
<dbReference type="InterPro" id="IPR000812">
    <property type="entry name" value="TFIIB"/>
</dbReference>
<feature type="compositionally biased region" description="Acidic residues" evidence="10">
    <location>
        <begin position="903"/>
        <end position="912"/>
    </location>
</feature>
<dbReference type="GO" id="GO:0017025">
    <property type="term" value="F:TBP-class protein binding"/>
    <property type="evidence" value="ECO:0007669"/>
    <property type="project" value="InterPro"/>
</dbReference>
<dbReference type="InterPro" id="IPR013150">
    <property type="entry name" value="TFIIB_cyclin"/>
</dbReference>
<comment type="similarity">
    <text evidence="2">Belongs to the TFIIB family.</text>
</comment>
<feature type="compositionally biased region" description="Acidic residues" evidence="10">
    <location>
        <begin position="863"/>
        <end position="875"/>
    </location>
</feature>
<feature type="domain" description="Transcription factor TFIIB cyclin-like" evidence="11">
    <location>
        <begin position="213"/>
        <end position="301"/>
    </location>
</feature>
<name>A0A139HJA5_9PEZI</name>
<sequence>MPALRRLGGLKGPAKRAPRGPKVSQENAARTCPSCKGTDLAEDDGQLICKNCYTQVAESNIVSDVTFEDAANGRATVQGGTVADNSRHARTLGAGAYRKVGGGERNTLADIQHAGKKALEALAPKLPIEETVTMQANQIWTLAANINFSAGRKTDEVVAACLYAACRRQKQNKVLLMDIAELVKINVFRLGEVYKDMCRELYFNNESVGQQHLVDLEPLIYKYCDKLQFGSKTQDVAADALKIIRRMNRDWIVSGRHPAGLCGACIILAARMNNFQRTVREVVFVSKVADITIAKRVEEFRRTKSAGLTVEQFREYGNRMVYQHDPPSRYAKEERDRIEANRKEKRQEHLRLREERESQDRASQQPVVIPDDATDASSRLSSLETETRVPEEDASPPRVSLNPVPPAAPPMLPPSDPAQASSAGESSANQLGTPPATQDTGKRKRDDEDDGSDATNAGPSEETPYDRYEAPKRARLAAPVTQDPSLQSQSETPAAATPSQNQPAYQDWRMREDGFVGPPRSQRDDAADSSLRGTRESSVISDTRESSVMSDTPKRGRSRPKPPKEAPEVDISQEELDVETYLEDQIDRFLEDGEVQESKNEVDKLKEEERILQEEKRAAILAEQQRQIDSDKARKDRENRGIQFFGAIPEWNPGDKLDAADLEMEFENDAEVANCLLSPEEVKIKSQIWVAHNEDWLRKQAEKDMLAKVAKATGNDRGRGRKGKKPHKSKGKKRGRMGDGTVITESSTPIETPADAARAMLEKRAPMKSQFVDFSALQRIYGRTPSRASSTTPGPSQTPSRQGSVISDRAPSASPAPSQQEAQSPSGQSDEGDFEITEETLTQAYGNVDGANWDNFQPRNDTQDDDAADDDDLIEDVINNGGGGGEQDEFGGEEDEFGRLDDGYETEGDEYE</sequence>
<comment type="caution">
    <text evidence="13">The sequence shown here is derived from an EMBL/GenBank/DDBJ whole genome shotgun (WGS) entry which is preliminary data.</text>
</comment>
<dbReference type="OrthoDB" id="511529at2759"/>
<dbReference type="InterPro" id="IPR036915">
    <property type="entry name" value="Cyclin-like_sf"/>
</dbReference>
<evidence type="ECO:0000256" key="5">
    <source>
        <dbReference type="ARBA" id="ARBA00022833"/>
    </source>
</evidence>
<dbReference type="GO" id="GO:0000995">
    <property type="term" value="F:RNA polymerase III general transcription initiation factor activity"/>
    <property type="evidence" value="ECO:0007669"/>
    <property type="project" value="TreeGrafter"/>
</dbReference>
<keyword evidence="6" id="KW-0805">Transcription regulation</keyword>
<feature type="compositionally biased region" description="Pro residues" evidence="10">
    <location>
        <begin position="403"/>
        <end position="416"/>
    </location>
</feature>
<dbReference type="Pfam" id="PF00382">
    <property type="entry name" value="TFIIB"/>
    <property type="match status" value="2"/>
</dbReference>
<dbReference type="GO" id="GO:0005634">
    <property type="term" value="C:nucleus"/>
    <property type="evidence" value="ECO:0007669"/>
    <property type="project" value="UniProtKB-SubCell"/>
</dbReference>
<reference evidence="13 14" key="1">
    <citation type="submission" date="2015-07" db="EMBL/GenBank/DDBJ databases">
        <title>Comparative genomics of the Sigatoka disease complex on banana suggests a link between parallel evolutionary changes in Pseudocercospora fijiensis and Pseudocercospora eumusae and increased virulence on the banana host.</title>
        <authorList>
            <person name="Chang T.-C."/>
            <person name="Salvucci A."/>
            <person name="Crous P.W."/>
            <person name="Stergiopoulos I."/>
        </authorList>
    </citation>
    <scope>NUCLEOTIDE SEQUENCE [LARGE SCALE GENOMIC DNA]</scope>
    <source>
        <strain evidence="13 14">CBS 114824</strain>
    </source>
</reference>
<feature type="compositionally biased region" description="Polar residues" evidence="10">
    <location>
        <begin position="421"/>
        <end position="439"/>
    </location>
</feature>
<evidence type="ECO:0000259" key="11">
    <source>
        <dbReference type="Pfam" id="PF00382"/>
    </source>
</evidence>
<keyword evidence="3" id="KW-0479">Metal-binding</keyword>
<dbReference type="Proteomes" id="UP000070133">
    <property type="component" value="Unassembled WGS sequence"/>
</dbReference>
<feature type="domain" description="Transcription factor TFIIB cyclin-like" evidence="11">
    <location>
        <begin position="114"/>
        <end position="198"/>
    </location>
</feature>
<feature type="compositionally biased region" description="Polar residues" evidence="10">
    <location>
        <begin position="536"/>
        <end position="550"/>
    </location>
</feature>
<dbReference type="PANTHER" id="PTHR11618:SF4">
    <property type="entry name" value="TRANSCRIPTION FACTOR IIIB 90 KDA SUBUNIT"/>
    <property type="match status" value="1"/>
</dbReference>
<dbReference type="GO" id="GO:0000126">
    <property type="term" value="C:transcription factor TFIIIB complex"/>
    <property type="evidence" value="ECO:0007669"/>
    <property type="project" value="TreeGrafter"/>
</dbReference>
<dbReference type="SUPFAM" id="SSF47954">
    <property type="entry name" value="Cyclin-like"/>
    <property type="match status" value="2"/>
</dbReference>
<evidence type="ECO:0000256" key="8">
    <source>
        <dbReference type="ARBA" id="ARBA00023242"/>
    </source>
</evidence>
<keyword evidence="8" id="KW-0539">Nucleus</keyword>
<evidence type="ECO:0008006" key="15">
    <source>
        <dbReference type="Google" id="ProtNLM"/>
    </source>
</evidence>
<evidence type="ECO:0000256" key="6">
    <source>
        <dbReference type="ARBA" id="ARBA00023015"/>
    </source>
</evidence>
<dbReference type="GO" id="GO:0008270">
    <property type="term" value="F:zinc ion binding"/>
    <property type="evidence" value="ECO:0007669"/>
    <property type="project" value="UniProtKB-KW"/>
</dbReference>
<evidence type="ECO:0000313" key="14">
    <source>
        <dbReference type="Proteomes" id="UP000070133"/>
    </source>
</evidence>
<dbReference type="Pfam" id="PF07741">
    <property type="entry name" value="BRF1"/>
    <property type="match status" value="1"/>
</dbReference>
<dbReference type="STRING" id="321146.A0A139HJA5"/>
<keyword evidence="5" id="KW-0862">Zinc</keyword>
<evidence type="ECO:0000313" key="13">
    <source>
        <dbReference type="EMBL" id="KXT02439.1"/>
    </source>
</evidence>
<keyword evidence="9" id="KW-0175">Coiled coil</keyword>
<protein>
    <recommendedName>
        <fullName evidence="15">B-related factor 1</fullName>
    </recommendedName>
</protein>
<dbReference type="AlphaFoldDB" id="A0A139HJA5"/>
<dbReference type="PANTHER" id="PTHR11618">
    <property type="entry name" value="TRANSCRIPTION INITIATION FACTOR IIB-RELATED"/>
    <property type="match status" value="1"/>
</dbReference>
<feature type="compositionally biased region" description="Low complexity" evidence="10">
    <location>
        <begin position="789"/>
        <end position="800"/>
    </location>
</feature>
<evidence type="ECO:0000259" key="12">
    <source>
        <dbReference type="Pfam" id="PF07741"/>
    </source>
</evidence>
<feature type="region of interest" description="Disordered" evidence="10">
    <location>
        <begin position="782"/>
        <end position="912"/>
    </location>
</feature>
<dbReference type="InterPro" id="IPR011665">
    <property type="entry name" value="BRF1_TBP-bd_dom"/>
</dbReference>
<proteinExistence type="inferred from homology"/>
<organism evidence="13 14">
    <name type="scientific">Pseudocercospora eumusae</name>
    <dbReference type="NCBI Taxonomy" id="321146"/>
    <lineage>
        <taxon>Eukaryota</taxon>
        <taxon>Fungi</taxon>
        <taxon>Dikarya</taxon>
        <taxon>Ascomycota</taxon>
        <taxon>Pezizomycotina</taxon>
        <taxon>Dothideomycetes</taxon>
        <taxon>Dothideomycetidae</taxon>
        <taxon>Mycosphaerellales</taxon>
        <taxon>Mycosphaerellaceae</taxon>
        <taxon>Pseudocercospora</taxon>
    </lineage>
</organism>
<dbReference type="FunFam" id="1.10.472.10:FF:000002">
    <property type="entry name" value="Transcription factor IIIB 90 kDa subunit"/>
    <property type="match status" value="1"/>
</dbReference>
<dbReference type="GO" id="GO:0097550">
    <property type="term" value="C:transcription preinitiation complex"/>
    <property type="evidence" value="ECO:0007669"/>
    <property type="project" value="TreeGrafter"/>
</dbReference>
<accession>A0A139HJA5</accession>
<evidence type="ECO:0000256" key="10">
    <source>
        <dbReference type="SAM" id="MobiDB-lite"/>
    </source>
</evidence>
<dbReference type="CDD" id="cd20554">
    <property type="entry name" value="CYCLIN_TFIIIB90_rpt2"/>
    <property type="match status" value="1"/>
</dbReference>
<feature type="coiled-coil region" evidence="9">
    <location>
        <begin position="595"/>
        <end position="625"/>
    </location>
</feature>
<feature type="region of interest" description="Disordered" evidence="10">
    <location>
        <begin position="1"/>
        <end position="33"/>
    </location>
</feature>
<dbReference type="Gene3D" id="1.10.472.10">
    <property type="entry name" value="Cyclin-like"/>
    <property type="match status" value="2"/>
</dbReference>
<feature type="compositionally biased region" description="Basic and acidic residues" evidence="10">
    <location>
        <begin position="326"/>
        <end position="360"/>
    </location>
</feature>
<evidence type="ECO:0000256" key="7">
    <source>
        <dbReference type="ARBA" id="ARBA00023163"/>
    </source>
</evidence>
<feature type="compositionally biased region" description="Polar residues" evidence="10">
    <location>
        <begin position="482"/>
        <end position="504"/>
    </location>
</feature>
<gene>
    <name evidence="13" type="ORF">AC578_7841</name>
</gene>
<dbReference type="EMBL" id="LFZN01000042">
    <property type="protein sequence ID" value="KXT02439.1"/>
    <property type="molecule type" value="Genomic_DNA"/>
</dbReference>